<keyword evidence="2" id="KW-0328">Glycosyltransferase</keyword>
<dbReference type="RefSeq" id="WP_158362913.1">
    <property type="nucleotide sequence ID" value="NZ_JAOQKC010000006.1"/>
</dbReference>
<organism evidence="2 3">
    <name type="scientific">Laedolimicola ammoniilytica</name>
    <dbReference type="NCBI Taxonomy" id="2981771"/>
    <lineage>
        <taxon>Bacteria</taxon>
        <taxon>Bacillati</taxon>
        <taxon>Bacillota</taxon>
        <taxon>Clostridia</taxon>
        <taxon>Lachnospirales</taxon>
        <taxon>Lachnospiraceae</taxon>
        <taxon>Laedolimicola</taxon>
    </lineage>
</organism>
<dbReference type="EMBL" id="JAOQKC010000006">
    <property type="protein sequence ID" value="MCU6696533.1"/>
    <property type="molecule type" value="Genomic_DNA"/>
</dbReference>
<reference evidence="2 3" key="1">
    <citation type="journal article" date="2021" name="ISME Commun">
        <title>Automated analysis of genomic sequences facilitates high-throughput and comprehensive description of bacteria.</title>
        <authorList>
            <person name="Hitch T.C.A."/>
        </authorList>
    </citation>
    <scope>NUCLEOTIDE SEQUENCE [LARGE SCALE GENOMIC DNA]</scope>
    <source>
        <strain evidence="2 3">Sanger_04</strain>
    </source>
</reference>
<evidence type="ECO:0000313" key="3">
    <source>
        <dbReference type="Proteomes" id="UP001652461"/>
    </source>
</evidence>
<keyword evidence="2" id="KW-0808">Transferase</keyword>
<sequence>MNWAILELYCGGSGKLGFYNSQELGLARALKKSGMQVTIVYPDKSGNPDWEESPEEGITILHKACRALGVHGFYNLDFLTERKIDVVHLDSDNQMYAPTVVRFCEKHGIFCYHYIGTVYSDTENGLKKQLMNLISRRNIRMFRKMLTIGKTEAVRKAMEKSGVSGVQVVPVGLDTSVIQTAEVGKDELRRMLGLPTDKKLLLFVGRLESYKRPFAALELLERLGSSYALAIIGDGGLREELKERIQKSGNADNIFYFDRIPNTQMYQYYAASDCYVNFNTHEIFGMSILEAMYQGCPVVARRAPGPEQIVENGVSGYLCNSEEEMGRIIAGGIAPEIGQRAAERIRKEFTWESSAEKIQKLVRSRKEE</sequence>
<evidence type="ECO:0000259" key="1">
    <source>
        <dbReference type="Pfam" id="PF00534"/>
    </source>
</evidence>
<keyword evidence="3" id="KW-1185">Reference proteome</keyword>
<comment type="caution">
    <text evidence="2">The sequence shown here is derived from an EMBL/GenBank/DDBJ whole genome shotgun (WGS) entry which is preliminary data.</text>
</comment>
<feature type="domain" description="Glycosyl transferase family 1" evidence="1">
    <location>
        <begin position="185"/>
        <end position="322"/>
    </location>
</feature>
<protein>
    <submittedName>
        <fullName evidence="2">Glycosyltransferase</fullName>
        <ecNumber evidence="2">2.4.-.-</ecNumber>
    </submittedName>
</protein>
<dbReference type="SUPFAM" id="SSF53756">
    <property type="entry name" value="UDP-Glycosyltransferase/glycogen phosphorylase"/>
    <property type="match status" value="1"/>
</dbReference>
<gene>
    <name evidence="2" type="ORF">OCV63_06420</name>
</gene>
<dbReference type="EC" id="2.4.-.-" evidence="2"/>
<dbReference type="InterPro" id="IPR001296">
    <property type="entry name" value="Glyco_trans_1"/>
</dbReference>
<proteinExistence type="predicted"/>
<dbReference type="PANTHER" id="PTHR45947:SF3">
    <property type="entry name" value="SULFOQUINOVOSYL TRANSFERASE SQD2"/>
    <property type="match status" value="1"/>
</dbReference>
<evidence type="ECO:0000313" key="2">
    <source>
        <dbReference type="EMBL" id="MCU6696533.1"/>
    </source>
</evidence>
<accession>A0ABT2RW45</accession>
<dbReference type="PANTHER" id="PTHR45947">
    <property type="entry name" value="SULFOQUINOVOSYL TRANSFERASE SQD2"/>
    <property type="match status" value="1"/>
</dbReference>
<dbReference type="GO" id="GO:0016757">
    <property type="term" value="F:glycosyltransferase activity"/>
    <property type="evidence" value="ECO:0007669"/>
    <property type="project" value="UniProtKB-KW"/>
</dbReference>
<name>A0ABT2RW45_9FIRM</name>
<dbReference type="Gene3D" id="3.40.50.2000">
    <property type="entry name" value="Glycogen Phosphorylase B"/>
    <property type="match status" value="2"/>
</dbReference>
<dbReference type="Pfam" id="PF00534">
    <property type="entry name" value="Glycos_transf_1"/>
    <property type="match status" value="1"/>
</dbReference>
<dbReference type="InterPro" id="IPR050194">
    <property type="entry name" value="Glycosyltransferase_grp1"/>
</dbReference>
<dbReference type="Proteomes" id="UP001652461">
    <property type="component" value="Unassembled WGS sequence"/>
</dbReference>